<dbReference type="HOGENOM" id="CLU_1239929_0_0_1"/>
<reference evidence="2 3" key="1">
    <citation type="journal article" date="2012" name="Sci. Rep.">
        <title>Genomic perspectives on the evolution of fungal entomopathogenicity in Beauveria bassiana.</title>
        <authorList>
            <person name="Xiao G."/>
            <person name="Ying S.H."/>
            <person name="Zheng P."/>
            <person name="Wang Z.L."/>
            <person name="Zhang S."/>
            <person name="Xie X.Q."/>
            <person name="Shang Y."/>
            <person name="St Leger R.J."/>
            <person name="Zhao G.P."/>
            <person name="Wang C."/>
            <person name="Feng M.G."/>
        </authorList>
    </citation>
    <scope>NUCLEOTIDE SEQUENCE [LARGE SCALE GENOMIC DNA]</scope>
    <source>
        <strain evidence="2 3">ARSEF 2860</strain>
    </source>
</reference>
<protein>
    <submittedName>
        <fullName evidence="2">Acyl-CoA N-acyltransferase</fullName>
    </submittedName>
</protein>
<dbReference type="PROSITE" id="PS51186">
    <property type="entry name" value="GNAT"/>
    <property type="match status" value="1"/>
</dbReference>
<dbReference type="Pfam" id="PF13302">
    <property type="entry name" value="Acetyltransf_3"/>
    <property type="match status" value="1"/>
</dbReference>
<dbReference type="OrthoDB" id="630895at2759"/>
<name>J5JKY2_BEAB2</name>
<keyword evidence="3" id="KW-1185">Reference proteome</keyword>
<dbReference type="InterPro" id="IPR016181">
    <property type="entry name" value="Acyl_CoA_acyltransferase"/>
</dbReference>
<dbReference type="STRING" id="655819.J5JKY2"/>
<sequence length="223" mass="25172">MANIASGISSNQDALPMPPDFLNVPQLAICPPAPLLRPPPRFITTDGIITLRRWRFSDASALIRITSASRSRLAAWIAWPWRSSPCTLDEAMAFTQQMAQRWDEGQSWEYAITVQGEGEEEEEEEVVIGSCRLRRREDHPGVDAGYWLAESSTNMGYATRAVKLLVEEAWRMDAVSVRIVPDRGDGKGRDVLERLGFECQGEVDTGRKEDERMDMAWIKYAEP</sequence>
<evidence type="ECO:0000259" key="1">
    <source>
        <dbReference type="PROSITE" id="PS51186"/>
    </source>
</evidence>
<dbReference type="GO" id="GO:0016747">
    <property type="term" value="F:acyltransferase activity, transferring groups other than amino-acyl groups"/>
    <property type="evidence" value="ECO:0007669"/>
    <property type="project" value="InterPro"/>
</dbReference>
<dbReference type="InParanoid" id="J5JKY2"/>
<dbReference type="Gene3D" id="3.40.630.30">
    <property type="match status" value="1"/>
</dbReference>
<keyword evidence="2" id="KW-0012">Acyltransferase</keyword>
<keyword evidence="2" id="KW-0808">Transferase</keyword>
<dbReference type="InterPro" id="IPR051531">
    <property type="entry name" value="N-acetyltransferase"/>
</dbReference>
<dbReference type="AlphaFoldDB" id="J5JKY2"/>
<evidence type="ECO:0000313" key="3">
    <source>
        <dbReference type="Proteomes" id="UP000002762"/>
    </source>
</evidence>
<organism evidence="2 3">
    <name type="scientific">Beauveria bassiana (strain ARSEF 2860)</name>
    <name type="common">White muscardine disease fungus</name>
    <name type="synonym">Tritirachium shiotae</name>
    <dbReference type="NCBI Taxonomy" id="655819"/>
    <lineage>
        <taxon>Eukaryota</taxon>
        <taxon>Fungi</taxon>
        <taxon>Dikarya</taxon>
        <taxon>Ascomycota</taxon>
        <taxon>Pezizomycotina</taxon>
        <taxon>Sordariomycetes</taxon>
        <taxon>Hypocreomycetidae</taxon>
        <taxon>Hypocreales</taxon>
        <taxon>Cordycipitaceae</taxon>
        <taxon>Beauveria</taxon>
    </lineage>
</organism>
<dbReference type="PANTHER" id="PTHR43792">
    <property type="entry name" value="GNAT FAMILY, PUTATIVE (AFU_ORTHOLOGUE AFUA_3G00765)-RELATED-RELATED"/>
    <property type="match status" value="1"/>
</dbReference>
<feature type="domain" description="N-acetyltransferase" evidence="1">
    <location>
        <begin position="63"/>
        <end position="222"/>
    </location>
</feature>
<dbReference type="RefSeq" id="XP_008600489.1">
    <property type="nucleotide sequence ID" value="XM_008602267.1"/>
</dbReference>
<gene>
    <name evidence="2" type="ORF">BBA_07170</name>
</gene>
<proteinExistence type="predicted"/>
<dbReference type="GeneID" id="19890182"/>
<dbReference type="InterPro" id="IPR000182">
    <property type="entry name" value="GNAT_dom"/>
</dbReference>
<dbReference type="SUPFAM" id="SSF55729">
    <property type="entry name" value="Acyl-CoA N-acyltransferases (Nat)"/>
    <property type="match status" value="1"/>
</dbReference>
<dbReference type="Proteomes" id="UP000002762">
    <property type="component" value="Unassembled WGS sequence"/>
</dbReference>
<evidence type="ECO:0000313" key="2">
    <source>
        <dbReference type="EMBL" id="EJP63846.1"/>
    </source>
</evidence>
<dbReference type="PANTHER" id="PTHR43792:SF1">
    <property type="entry name" value="N-ACETYLTRANSFERASE DOMAIN-CONTAINING PROTEIN"/>
    <property type="match status" value="1"/>
</dbReference>
<accession>J5JKY2</accession>
<dbReference type="EMBL" id="JH725172">
    <property type="protein sequence ID" value="EJP63846.1"/>
    <property type="molecule type" value="Genomic_DNA"/>
</dbReference>